<reference evidence="2 3" key="1">
    <citation type="submission" date="2020-06" db="EMBL/GenBank/DDBJ databases">
        <title>The yeast mating-type switching endonuclease HO is a domesticated member of an unorthodox homing genetic element family.</title>
        <authorList>
            <person name="Coughlan A.Y."/>
            <person name="Lombardi L."/>
            <person name="Braun-Galleani S."/>
            <person name="Martos A.R."/>
            <person name="Galeote V."/>
            <person name="Bigey F."/>
            <person name="Dequin S."/>
            <person name="Byrne K.P."/>
            <person name="Wolfe K.H."/>
        </authorList>
    </citation>
    <scope>NUCLEOTIDE SEQUENCE [LARGE SCALE GENOMIC DNA]</scope>
    <source>
        <strain evidence="2 3">CBS2947</strain>
    </source>
</reference>
<keyword evidence="3" id="KW-1185">Reference proteome</keyword>
<evidence type="ECO:0000256" key="1">
    <source>
        <dbReference type="SAM" id="MobiDB-lite"/>
    </source>
</evidence>
<dbReference type="Proteomes" id="UP000510647">
    <property type="component" value="Chromosome 1"/>
</dbReference>
<protein>
    <submittedName>
        <fullName evidence="2">Uncharacterized protein</fullName>
    </submittedName>
</protein>
<feature type="region of interest" description="Disordered" evidence="1">
    <location>
        <begin position="1"/>
        <end position="63"/>
    </location>
</feature>
<accession>A0A7H9HPV3</accession>
<organism evidence="2 3">
    <name type="scientific">Torulaspora globosa</name>
    <dbReference type="NCBI Taxonomy" id="48254"/>
    <lineage>
        <taxon>Eukaryota</taxon>
        <taxon>Fungi</taxon>
        <taxon>Dikarya</taxon>
        <taxon>Ascomycota</taxon>
        <taxon>Saccharomycotina</taxon>
        <taxon>Saccharomycetes</taxon>
        <taxon>Saccharomycetales</taxon>
        <taxon>Saccharomycetaceae</taxon>
        <taxon>Torulaspora</taxon>
    </lineage>
</organism>
<dbReference type="EMBL" id="CP059267">
    <property type="protein sequence ID" value="QLQ78352.1"/>
    <property type="molecule type" value="Genomic_DNA"/>
</dbReference>
<proteinExistence type="predicted"/>
<dbReference type="OrthoDB" id="10396438at2759"/>
<name>A0A7H9HPV3_9SACH</name>
<evidence type="ECO:0000313" key="2">
    <source>
        <dbReference type="EMBL" id="QLQ78352.1"/>
    </source>
</evidence>
<gene>
    <name evidence="2" type="ORF">HG537_0A05990</name>
</gene>
<evidence type="ECO:0000313" key="3">
    <source>
        <dbReference type="Proteomes" id="UP000510647"/>
    </source>
</evidence>
<dbReference type="AlphaFoldDB" id="A0A7H9HPV3"/>
<sequence>MSGNGGKQESNPPSYEETMRQDAAAARARDQHGYTHIPRINSKRGFPGGQKLTYNSSKKDSTG</sequence>